<dbReference type="Gene3D" id="3.30.70.2120">
    <property type="match status" value="1"/>
</dbReference>
<evidence type="ECO:0000313" key="7">
    <source>
        <dbReference type="EMBL" id="GGW57265.1"/>
    </source>
</evidence>
<evidence type="ECO:0000256" key="4">
    <source>
        <dbReference type="RuleBase" id="RU362073"/>
    </source>
</evidence>
<dbReference type="PANTHER" id="PTHR42792">
    <property type="entry name" value="FLAGELLIN"/>
    <property type="match status" value="1"/>
</dbReference>
<reference evidence="8" key="1">
    <citation type="journal article" date="2019" name="Int. J. Syst. Evol. Microbiol.">
        <title>The Global Catalogue of Microorganisms (GCM) 10K type strain sequencing project: providing services to taxonomists for standard genome sequencing and annotation.</title>
        <authorList>
            <consortium name="The Broad Institute Genomics Platform"/>
            <consortium name="The Broad Institute Genome Sequencing Center for Infectious Disease"/>
            <person name="Wu L."/>
            <person name="Ma J."/>
        </authorList>
    </citation>
    <scope>NUCLEOTIDE SEQUENCE [LARGE SCALE GENOMIC DNA]</scope>
    <source>
        <strain evidence="8">KCTC 23723</strain>
    </source>
</reference>
<keyword evidence="3 4" id="KW-0975">Bacterial flagellum</keyword>
<dbReference type="InterPro" id="IPR001492">
    <property type="entry name" value="Flagellin"/>
</dbReference>
<feature type="domain" description="Flagellin N-terminal" evidence="5">
    <location>
        <begin position="3"/>
        <end position="119"/>
    </location>
</feature>
<dbReference type="PRINTS" id="PR00207">
    <property type="entry name" value="FLAGELLIN"/>
</dbReference>
<dbReference type="PANTHER" id="PTHR42792:SF2">
    <property type="entry name" value="FLAGELLIN"/>
    <property type="match status" value="1"/>
</dbReference>
<protein>
    <recommendedName>
        <fullName evidence="4">Flagellin</fullName>
    </recommendedName>
</protein>
<dbReference type="InterPro" id="IPR046358">
    <property type="entry name" value="Flagellin_C"/>
</dbReference>
<evidence type="ECO:0000256" key="1">
    <source>
        <dbReference type="ARBA" id="ARBA00005709"/>
    </source>
</evidence>
<evidence type="ECO:0000313" key="8">
    <source>
        <dbReference type="Proteomes" id="UP000634667"/>
    </source>
</evidence>
<sequence>MSSNQALDSVFKRLSSGFRINSASDDAAGLQISSRLTSQINGLDQATRNAQDAISVSQVADGAIGEVTNLVQRMRQLAIQAQNGIYTDNDRLALDKEFQALKQEIDRVANTTTFAGNTLTRGDYEGNFLVGANGDSDEYITITDLDIRSQRLGFYGWATRETFTGFRTQFDNPNKSNTGFIKEQALLGPGGSINGVTIPNGLDFNGFVNFVQALPGADITVDGPVKLRSNINTTNPANIPDFITINGTEIRFDDIVPHDPLSAQSESEYLYFEIKNRIQSGLPANVSANFNDSTRLVAFSGPDKNTLTINGTGLMMSAITDGAYIPSTFITTDTAFSVSMAGNTPLRFNGIAKDNNLEGLISSTNPLTINGVDFTDNFTSSAQLINAINSADYPANNSPVTARALNSVSFRTSFLPSELSNAVNFSINGQDIDLTSIQEYNPLIHPQEEAAYYRTNVINQLNTQLSGSGVSAQLSLGGNALSLTLVSSGDVAISGPNAGVFFPELKPGIYIPRIELRSFGDGFTNLEVSSNNASQLGFVLEDRVEAIISRMDISTFESAALSVQSIDVGLSQLGFQQSSIGAIENRLASTIRNITNTSENVSTARSRIRDTDFAKETAELTRLQIVTQAASSLLSQANLRPNQVLSLLTR</sequence>
<dbReference type="InterPro" id="IPR042187">
    <property type="entry name" value="Flagellin_C_sub2"/>
</dbReference>
<feature type="domain" description="Flagellin C-terminal" evidence="6">
    <location>
        <begin position="564"/>
        <end position="648"/>
    </location>
</feature>
<dbReference type="InterPro" id="IPR001029">
    <property type="entry name" value="Flagellin_N"/>
</dbReference>
<evidence type="ECO:0000256" key="2">
    <source>
        <dbReference type="ARBA" id="ARBA00022525"/>
    </source>
</evidence>
<dbReference type="Pfam" id="PF00700">
    <property type="entry name" value="Flagellin_C"/>
    <property type="match status" value="1"/>
</dbReference>
<dbReference type="SUPFAM" id="SSF64518">
    <property type="entry name" value="Phase 1 flagellin"/>
    <property type="match status" value="1"/>
</dbReference>
<comment type="function">
    <text evidence="4">Flagellin is the subunit protein which polymerizes to form the filaments of bacterial flagella.</text>
</comment>
<dbReference type="Gene3D" id="1.20.1330.10">
    <property type="entry name" value="f41 fragment of flagellin, N-terminal domain"/>
    <property type="match status" value="2"/>
</dbReference>
<evidence type="ECO:0000256" key="3">
    <source>
        <dbReference type="ARBA" id="ARBA00023143"/>
    </source>
</evidence>
<dbReference type="EMBL" id="BMYR01000004">
    <property type="protein sequence ID" value="GGW57265.1"/>
    <property type="molecule type" value="Genomic_DNA"/>
</dbReference>
<organism evidence="7 8">
    <name type="scientific">Alishewanella tabrizica</name>
    <dbReference type="NCBI Taxonomy" id="671278"/>
    <lineage>
        <taxon>Bacteria</taxon>
        <taxon>Pseudomonadati</taxon>
        <taxon>Pseudomonadota</taxon>
        <taxon>Gammaproteobacteria</taxon>
        <taxon>Alteromonadales</taxon>
        <taxon>Alteromonadaceae</taxon>
        <taxon>Alishewanella</taxon>
    </lineage>
</organism>
<evidence type="ECO:0000259" key="5">
    <source>
        <dbReference type="Pfam" id="PF00669"/>
    </source>
</evidence>
<comment type="subcellular location">
    <subcellularLocation>
        <location evidence="4">Secreted</location>
    </subcellularLocation>
    <subcellularLocation>
        <location evidence="4">Bacterial flagellum</location>
    </subcellularLocation>
</comment>
<accession>A0ABQ2WHY6</accession>
<proteinExistence type="inferred from homology"/>
<comment type="caution">
    <text evidence="7">The sequence shown here is derived from an EMBL/GenBank/DDBJ whole genome shotgun (WGS) entry which is preliminary data.</text>
</comment>
<keyword evidence="8" id="KW-1185">Reference proteome</keyword>
<evidence type="ECO:0000259" key="6">
    <source>
        <dbReference type="Pfam" id="PF00700"/>
    </source>
</evidence>
<dbReference type="Proteomes" id="UP000634667">
    <property type="component" value="Unassembled WGS sequence"/>
</dbReference>
<keyword evidence="2 4" id="KW-0964">Secreted</keyword>
<dbReference type="Pfam" id="PF00669">
    <property type="entry name" value="Flagellin_N"/>
    <property type="match status" value="1"/>
</dbReference>
<dbReference type="Gene3D" id="6.10.10.10">
    <property type="entry name" value="Flagellar export chaperone, C-terminal domain"/>
    <property type="match status" value="1"/>
</dbReference>
<name>A0ABQ2WHY6_9ALTE</name>
<gene>
    <name evidence="7" type="ORF">GCM10008111_11670</name>
</gene>
<comment type="similarity">
    <text evidence="1 4">Belongs to the bacterial flagellin family.</text>
</comment>